<proteinExistence type="predicted"/>
<organism evidence="2 3">
    <name type="scientific">Aeromonas sanarellii</name>
    <dbReference type="NCBI Taxonomy" id="633415"/>
    <lineage>
        <taxon>Bacteria</taxon>
        <taxon>Pseudomonadati</taxon>
        <taxon>Pseudomonadota</taxon>
        <taxon>Gammaproteobacteria</taxon>
        <taxon>Aeromonadales</taxon>
        <taxon>Aeromonadaceae</taxon>
        <taxon>Aeromonas</taxon>
    </lineage>
</organism>
<protein>
    <submittedName>
        <fullName evidence="2">Uncharacterized protein</fullName>
    </submittedName>
</protein>
<dbReference type="RefSeq" id="WP_209795008.1">
    <property type="nucleotide sequence ID" value="NZ_JAGIQF010000015.1"/>
</dbReference>
<keyword evidence="1" id="KW-0472">Membrane</keyword>
<name>A0ABS4BCA6_9GAMM</name>
<keyword evidence="1" id="KW-1133">Transmembrane helix</keyword>
<sequence>MNEVNCTAHIYLAKWSNGFLFNDKSGSKMIIHSFKSEQRKNMLLVGGFIFLAVLWLANFLFQSRLSDKTVIADSVPELLTYITISALFGLVGAIVTAFRCPGRNALKYIAKAFGNCFFMMFITSWNGYDVYVYFYPDKITGYETEYKVVHPGPPKGKYGRCEAGLKIKDKHTGYWFNICYSDNDLGKERIGDYGVVWVKTRVNEAGSYLESYKVSPDKSYFSIPSPPASLLQENKRSISLPLPN</sequence>
<evidence type="ECO:0000313" key="2">
    <source>
        <dbReference type="EMBL" id="MBP0604537.1"/>
    </source>
</evidence>
<feature type="transmembrane region" description="Helical" evidence="1">
    <location>
        <begin position="81"/>
        <end position="100"/>
    </location>
</feature>
<feature type="transmembrane region" description="Helical" evidence="1">
    <location>
        <begin position="112"/>
        <end position="134"/>
    </location>
</feature>
<feature type="transmembrane region" description="Helical" evidence="1">
    <location>
        <begin position="42"/>
        <end position="61"/>
    </location>
</feature>
<accession>A0ABS4BCA6</accession>
<keyword evidence="3" id="KW-1185">Reference proteome</keyword>
<evidence type="ECO:0000313" key="3">
    <source>
        <dbReference type="Proteomes" id="UP000666661"/>
    </source>
</evidence>
<dbReference type="Proteomes" id="UP000666661">
    <property type="component" value="Unassembled WGS sequence"/>
</dbReference>
<keyword evidence="1" id="KW-0812">Transmembrane</keyword>
<reference evidence="2 3" key="1">
    <citation type="submission" date="2021-03" db="EMBL/GenBank/DDBJ databases">
        <title>Plant growth promoting bacteria isolated from wild legumes nodules and trapping Phaseolus vulgaris L. nodules in the center and southern Mexico.</title>
        <authorList>
            <person name="Estrada P."/>
        </authorList>
    </citation>
    <scope>NUCLEOTIDE SEQUENCE [LARGE SCALE GENOMIC DNA]</scope>
    <source>
        <strain evidence="2 3">MaGu-431</strain>
    </source>
</reference>
<comment type="caution">
    <text evidence="2">The sequence shown here is derived from an EMBL/GenBank/DDBJ whole genome shotgun (WGS) entry which is preliminary data.</text>
</comment>
<gene>
    <name evidence="2" type="ORF">J8I01_18720</name>
</gene>
<evidence type="ECO:0000256" key="1">
    <source>
        <dbReference type="SAM" id="Phobius"/>
    </source>
</evidence>
<dbReference type="EMBL" id="JAGIQF010000015">
    <property type="protein sequence ID" value="MBP0604537.1"/>
    <property type="molecule type" value="Genomic_DNA"/>
</dbReference>